<dbReference type="Gramene" id="Solyc10g044513.1.1">
    <property type="protein sequence ID" value="Solyc10g044513.1.1"/>
    <property type="gene ID" value="Solyc10g044513.1"/>
</dbReference>
<dbReference type="Gene3D" id="3.30.70.270">
    <property type="match status" value="1"/>
</dbReference>
<reference evidence="1" key="1">
    <citation type="journal article" date="2012" name="Nature">
        <title>The tomato genome sequence provides insights into fleshy fruit evolution.</title>
        <authorList>
            <consortium name="Tomato Genome Consortium"/>
        </authorList>
    </citation>
    <scope>NUCLEOTIDE SEQUENCE [LARGE SCALE GENOMIC DNA]</scope>
    <source>
        <strain evidence="1">cv. Heinz 1706</strain>
    </source>
</reference>
<keyword evidence="2" id="KW-1185">Reference proteome</keyword>
<dbReference type="InParanoid" id="A0A3Q7IF20"/>
<evidence type="ECO:0000313" key="2">
    <source>
        <dbReference type="Proteomes" id="UP000004994"/>
    </source>
</evidence>
<evidence type="ECO:0000313" key="1">
    <source>
        <dbReference type="EnsemblPlants" id="Solyc10g044513.1.1"/>
    </source>
</evidence>
<dbReference type="EnsemblPlants" id="Solyc10g044513.1.1">
    <property type="protein sequence ID" value="Solyc10g044513.1.1"/>
    <property type="gene ID" value="Solyc10g044513.1"/>
</dbReference>
<dbReference type="AlphaFoldDB" id="A0A3Q7IF20"/>
<name>A0A3Q7IF20_SOLLC</name>
<proteinExistence type="predicted"/>
<dbReference type="Proteomes" id="UP000004994">
    <property type="component" value="Chromosome 10"/>
</dbReference>
<protein>
    <submittedName>
        <fullName evidence="1">Uncharacterized protein</fullName>
    </submittedName>
</protein>
<sequence>MEDEGLSGILFLLDFLEQIGRKQHEVSKSKGVILFLLLSISVSSSEFTVFACGCEVTAFLSIPSLFAASQKIVRRLTHVVRIFPNSQSAKFFVYKHAPTKWTEECQTAFDVIKNYLSNPPILINGSRRVNPTSDPRRTSFISRERASTESHPDTIGATNRVRWPNLVVCSSLPRNWTTQIVWPEILRTLGRNLHEFSKSKGVILFLHSSISVLSYGFVVFACGCEVIAFPSVPSLFSASEKFESYFRLGCGLFLPWYAKYALRWHSSLDTAFRWVCRAKGIIVRRLTHVIRIFRKSQPAQFLVTHNNFELKAHARESQELESYLLG</sequence>
<accession>A0A3Q7IF20</accession>
<dbReference type="InterPro" id="IPR043128">
    <property type="entry name" value="Rev_trsase/Diguanyl_cyclase"/>
</dbReference>
<reference evidence="1" key="2">
    <citation type="submission" date="2019-01" db="UniProtKB">
        <authorList>
            <consortium name="EnsemblPlants"/>
        </authorList>
    </citation>
    <scope>IDENTIFICATION</scope>
    <source>
        <strain evidence="1">cv. Heinz 1706</strain>
    </source>
</reference>
<organism evidence="1">
    <name type="scientific">Solanum lycopersicum</name>
    <name type="common">Tomato</name>
    <name type="synonym">Lycopersicon esculentum</name>
    <dbReference type="NCBI Taxonomy" id="4081"/>
    <lineage>
        <taxon>Eukaryota</taxon>
        <taxon>Viridiplantae</taxon>
        <taxon>Streptophyta</taxon>
        <taxon>Embryophyta</taxon>
        <taxon>Tracheophyta</taxon>
        <taxon>Spermatophyta</taxon>
        <taxon>Magnoliopsida</taxon>
        <taxon>eudicotyledons</taxon>
        <taxon>Gunneridae</taxon>
        <taxon>Pentapetalae</taxon>
        <taxon>asterids</taxon>
        <taxon>lamiids</taxon>
        <taxon>Solanales</taxon>
        <taxon>Solanaceae</taxon>
        <taxon>Solanoideae</taxon>
        <taxon>Solaneae</taxon>
        <taxon>Solanum</taxon>
        <taxon>Solanum subgen. Lycopersicon</taxon>
    </lineage>
</organism>